<proteinExistence type="predicted"/>
<gene>
    <name evidence="1" type="ORF">BO222_12870</name>
</gene>
<protein>
    <submittedName>
        <fullName evidence="1">Uncharacterized protein</fullName>
    </submittedName>
</protein>
<name>A0A1U7NCL0_9FIRM</name>
<dbReference type="GeneID" id="82204004"/>
<organism evidence="1 2">
    <name type="scientific">Ileibacterium valens</name>
    <dbReference type="NCBI Taxonomy" id="1862668"/>
    <lineage>
        <taxon>Bacteria</taxon>
        <taxon>Bacillati</taxon>
        <taxon>Bacillota</taxon>
        <taxon>Erysipelotrichia</taxon>
        <taxon>Erysipelotrichales</taxon>
        <taxon>Erysipelotrichaceae</taxon>
        <taxon>Ileibacterium</taxon>
    </lineage>
</organism>
<dbReference type="EMBL" id="MPJW01000286">
    <property type="protein sequence ID" value="OLU36208.1"/>
    <property type="molecule type" value="Genomic_DNA"/>
</dbReference>
<dbReference type="AlphaFoldDB" id="A0A1U7NCL0"/>
<evidence type="ECO:0000313" key="2">
    <source>
        <dbReference type="Proteomes" id="UP000186341"/>
    </source>
</evidence>
<keyword evidence="2" id="KW-1185">Reference proteome</keyword>
<comment type="caution">
    <text evidence="1">The sequence shown here is derived from an EMBL/GenBank/DDBJ whole genome shotgun (WGS) entry which is preliminary data.</text>
</comment>
<dbReference type="Proteomes" id="UP000186341">
    <property type="component" value="Unassembled WGS sequence"/>
</dbReference>
<sequence>MSEYIFPACSKADEVQPMDHSVQQRTQSVVTQEELKGATDEINQRTNLRLSLLAGRIDGTDSSCETGVSAQSDLLSLESLRRSIALVIEKLPKGKNGVPEEEPFTELLAIENEVAINPIDSEELFKAMDTITPRQAMALVPILKGGGQ</sequence>
<evidence type="ECO:0000313" key="1">
    <source>
        <dbReference type="EMBL" id="OLU36208.1"/>
    </source>
</evidence>
<dbReference type="RefSeq" id="WP_075821138.1">
    <property type="nucleotide sequence ID" value="NZ_CAPNHH010000030.1"/>
</dbReference>
<reference evidence="1 2" key="1">
    <citation type="submission" date="2016-11" db="EMBL/GenBank/DDBJ databases">
        <title>Description of two novel members of the family Erysipelotrichaceae: Ileibacterium lipovorans gen. nov., sp. nov. and Dubosiella newyorkensis, gen. nov., sp. nov.</title>
        <authorList>
            <person name="Cox L.M."/>
            <person name="Sohn J."/>
            <person name="Tyrrell K.L."/>
            <person name="Citron D.M."/>
            <person name="Lawson P.A."/>
            <person name="Patel N.B."/>
            <person name="Iizumi T."/>
            <person name="Perez-Perez G.I."/>
            <person name="Goldstein E.J."/>
            <person name="Blaser M.J."/>
        </authorList>
    </citation>
    <scope>NUCLEOTIDE SEQUENCE [LARGE SCALE GENOMIC DNA]</scope>
    <source>
        <strain evidence="1 2">NYU-BL-A3</strain>
    </source>
</reference>
<accession>A0A1U7NCL0</accession>